<reference evidence="2" key="1">
    <citation type="submission" date="2022-10" db="EMBL/GenBank/DDBJ databases">
        <title>WGS of marine actinomycetes from Thailand.</title>
        <authorList>
            <person name="Thawai C."/>
        </authorList>
    </citation>
    <scope>NUCLEOTIDE SEQUENCE</scope>
    <source>
        <strain evidence="2">SW21</strain>
    </source>
</reference>
<dbReference type="InterPro" id="IPR035931">
    <property type="entry name" value="YlxR-like_sf"/>
</dbReference>
<gene>
    <name evidence="2" type="ORF">OSB52_18215</name>
</gene>
<protein>
    <submittedName>
        <fullName evidence="2">YlxR family protein</fullName>
    </submittedName>
</protein>
<accession>A0A9X3D9C0</accession>
<name>A0A9X3D9C0_9ACTN</name>
<dbReference type="Proteomes" id="UP001143347">
    <property type="component" value="Unassembled WGS sequence"/>
</dbReference>
<dbReference type="SUPFAM" id="SSF64376">
    <property type="entry name" value="YlxR-like"/>
    <property type="match status" value="1"/>
</dbReference>
<proteinExistence type="predicted"/>
<dbReference type="Gene3D" id="3.30.1230.10">
    <property type="entry name" value="YlxR-like"/>
    <property type="match status" value="1"/>
</dbReference>
<comment type="caution">
    <text evidence="2">The sequence shown here is derived from an EMBL/GenBank/DDBJ whole genome shotgun (WGS) entry which is preliminary data.</text>
</comment>
<organism evidence="2 3">
    <name type="scientific">Gordonia aquimaris</name>
    <dbReference type="NCBI Taxonomy" id="2984863"/>
    <lineage>
        <taxon>Bacteria</taxon>
        <taxon>Bacillati</taxon>
        <taxon>Actinomycetota</taxon>
        <taxon>Actinomycetes</taxon>
        <taxon>Mycobacteriales</taxon>
        <taxon>Gordoniaceae</taxon>
        <taxon>Gordonia</taxon>
    </lineage>
</organism>
<evidence type="ECO:0000313" key="2">
    <source>
        <dbReference type="EMBL" id="MCX2966022.1"/>
    </source>
</evidence>
<dbReference type="InterPro" id="IPR007393">
    <property type="entry name" value="YlxR_dom"/>
</dbReference>
<dbReference type="PANTHER" id="PTHR34215:SF1">
    <property type="entry name" value="YLXR DOMAIN-CONTAINING PROTEIN"/>
    <property type="match status" value="1"/>
</dbReference>
<evidence type="ECO:0000259" key="1">
    <source>
        <dbReference type="Pfam" id="PF04296"/>
    </source>
</evidence>
<dbReference type="Pfam" id="PF04296">
    <property type="entry name" value="YlxR"/>
    <property type="match status" value="1"/>
</dbReference>
<evidence type="ECO:0000313" key="3">
    <source>
        <dbReference type="Proteomes" id="UP001143347"/>
    </source>
</evidence>
<dbReference type="InterPro" id="IPR037465">
    <property type="entry name" value="YlxR"/>
</dbReference>
<dbReference type="PANTHER" id="PTHR34215">
    <property type="entry name" value="BLL0784 PROTEIN"/>
    <property type="match status" value="1"/>
</dbReference>
<sequence>MCVGCRKRAEAADLVRVAVRQDDNTPQLVVDVARTVPGRGAWLHPRRDCVTAAVRRKAFPSALRAPGLTVDPDDLAEAIGEITEEDGRSGRNR</sequence>
<keyword evidence="3" id="KW-1185">Reference proteome</keyword>
<dbReference type="EMBL" id="JAPKFM010000022">
    <property type="protein sequence ID" value="MCX2966022.1"/>
    <property type="molecule type" value="Genomic_DNA"/>
</dbReference>
<dbReference type="AlphaFoldDB" id="A0A9X3D9C0"/>
<feature type="domain" description="YlxR" evidence="1">
    <location>
        <begin position="1"/>
        <end position="66"/>
    </location>
</feature>